<evidence type="ECO:0000259" key="6">
    <source>
        <dbReference type="Pfam" id="PF01694"/>
    </source>
</evidence>
<dbReference type="GO" id="GO:0016020">
    <property type="term" value="C:membrane"/>
    <property type="evidence" value="ECO:0007669"/>
    <property type="project" value="UniProtKB-SubCell"/>
</dbReference>
<keyword evidence="4 5" id="KW-0472">Membrane</keyword>
<name>A0A6G8S1A6_9GAMM</name>
<evidence type="ECO:0000256" key="5">
    <source>
        <dbReference type="SAM" id="Phobius"/>
    </source>
</evidence>
<reference evidence="7 8" key="1">
    <citation type="submission" date="2020-03" db="EMBL/GenBank/DDBJ databases">
        <authorList>
            <person name="Zhu W."/>
        </authorList>
    </citation>
    <scope>NUCLEOTIDE SEQUENCE [LARGE SCALE GENOMIC DNA]</scope>
    <source>
        <strain evidence="7 8">185</strain>
    </source>
</reference>
<proteinExistence type="predicted"/>
<feature type="transmembrane region" description="Helical" evidence="5">
    <location>
        <begin position="15"/>
        <end position="39"/>
    </location>
</feature>
<keyword evidence="8" id="KW-1185">Reference proteome</keyword>
<feature type="transmembrane region" description="Helical" evidence="5">
    <location>
        <begin position="175"/>
        <end position="191"/>
    </location>
</feature>
<evidence type="ECO:0000313" key="7">
    <source>
        <dbReference type="EMBL" id="QIO07927.1"/>
    </source>
</evidence>
<keyword evidence="3 5" id="KW-1133">Transmembrane helix</keyword>
<gene>
    <name evidence="7" type="primary">rrtA</name>
    <name evidence="7" type="ORF">G8D99_02025</name>
</gene>
<dbReference type="RefSeq" id="WP_166322140.1">
    <property type="nucleotide sequence ID" value="NZ_CP049916.1"/>
</dbReference>
<keyword evidence="2 5" id="KW-0812">Transmembrane</keyword>
<sequence length="200" mass="23476">MLDSKKTWSDQSLRLKILFIAICFSVSASLQVFQEWFIYWRLHFYSELWRAWTAHWVHVGWIHFALNLFAFACLPFIFPHLKMRYLAILLLILPPCISLSFYYFYPHVEAYAGLSGVLHGLYVAVAIYHLKFPKERKFAALVLALTFSKIAWEHFFGSLDTADLIGSPVLVEAHWLGVVWASLISLIYFAFQKRFFRADR</sequence>
<dbReference type="EC" id="3.4.21.-" evidence="7"/>
<protein>
    <submittedName>
        <fullName evidence="7">Rhombosortase</fullName>
        <ecNumber evidence="7">3.4.21.-</ecNumber>
    </submittedName>
</protein>
<evidence type="ECO:0000256" key="1">
    <source>
        <dbReference type="ARBA" id="ARBA00004141"/>
    </source>
</evidence>
<evidence type="ECO:0000313" key="8">
    <source>
        <dbReference type="Proteomes" id="UP000501939"/>
    </source>
</evidence>
<dbReference type="GO" id="GO:0004252">
    <property type="term" value="F:serine-type endopeptidase activity"/>
    <property type="evidence" value="ECO:0007669"/>
    <property type="project" value="InterPro"/>
</dbReference>
<keyword evidence="7" id="KW-0378">Hydrolase</keyword>
<feature type="transmembrane region" description="Helical" evidence="5">
    <location>
        <begin position="137"/>
        <end position="155"/>
    </location>
</feature>
<feature type="transmembrane region" description="Helical" evidence="5">
    <location>
        <begin position="85"/>
        <end position="105"/>
    </location>
</feature>
<evidence type="ECO:0000256" key="3">
    <source>
        <dbReference type="ARBA" id="ARBA00022989"/>
    </source>
</evidence>
<dbReference type="SUPFAM" id="SSF144091">
    <property type="entry name" value="Rhomboid-like"/>
    <property type="match status" value="1"/>
</dbReference>
<accession>A0A6G8S1A6</accession>
<dbReference type="InterPro" id="IPR023826">
    <property type="entry name" value="Rhom-like_SP_proteobac"/>
</dbReference>
<dbReference type="Proteomes" id="UP000501939">
    <property type="component" value="Chromosome"/>
</dbReference>
<dbReference type="AlphaFoldDB" id="A0A6G8S1A6"/>
<feature type="domain" description="Peptidase S54 rhomboid" evidence="6">
    <location>
        <begin position="46"/>
        <end position="189"/>
    </location>
</feature>
<feature type="transmembrane region" description="Helical" evidence="5">
    <location>
        <begin position="111"/>
        <end position="130"/>
    </location>
</feature>
<organism evidence="7 8">
    <name type="scientific">Acinetobacter lanii</name>
    <dbReference type="NCBI Taxonomy" id="2715163"/>
    <lineage>
        <taxon>Bacteria</taxon>
        <taxon>Pseudomonadati</taxon>
        <taxon>Pseudomonadota</taxon>
        <taxon>Gammaproteobacteria</taxon>
        <taxon>Moraxellales</taxon>
        <taxon>Moraxellaceae</taxon>
        <taxon>Acinetobacter</taxon>
    </lineage>
</organism>
<dbReference type="Gene3D" id="1.20.1540.10">
    <property type="entry name" value="Rhomboid-like"/>
    <property type="match status" value="1"/>
</dbReference>
<dbReference type="InterPro" id="IPR035952">
    <property type="entry name" value="Rhomboid-like_sf"/>
</dbReference>
<dbReference type="NCBIfam" id="TIGR03902">
    <property type="entry name" value="rhom_GG_sort"/>
    <property type="match status" value="1"/>
</dbReference>
<dbReference type="Pfam" id="PF01694">
    <property type="entry name" value="Rhomboid"/>
    <property type="match status" value="1"/>
</dbReference>
<dbReference type="InterPro" id="IPR022764">
    <property type="entry name" value="Peptidase_S54_rhomboid_dom"/>
</dbReference>
<comment type="subcellular location">
    <subcellularLocation>
        <location evidence="1">Membrane</location>
        <topology evidence="1">Multi-pass membrane protein</topology>
    </subcellularLocation>
</comment>
<dbReference type="KEGG" id="alj:G8D99_02025"/>
<evidence type="ECO:0000256" key="2">
    <source>
        <dbReference type="ARBA" id="ARBA00022692"/>
    </source>
</evidence>
<dbReference type="EMBL" id="CP049916">
    <property type="protein sequence ID" value="QIO07927.1"/>
    <property type="molecule type" value="Genomic_DNA"/>
</dbReference>
<feature type="transmembrane region" description="Helical" evidence="5">
    <location>
        <begin position="59"/>
        <end position="78"/>
    </location>
</feature>
<evidence type="ECO:0000256" key="4">
    <source>
        <dbReference type="ARBA" id="ARBA00023136"/>
    </source>
</evidence>